<dbReference type="AlphaFoldDB" id="A0A074RV74"/>
<gene>
    <name evidence="1" type="ORF">V565_073440</name>
</gene>
<dbReference type="EMBL" id="AZST01000221">
    <property type="protein sequence ID" value="KEP50794.1"/>
    <property type="molecule type" value="Genomic_DNA"/>
</dbReference>
<accession>A0A074RV74</accession>
<evidence type="ECO:0000313" key="1">
    <source>
        <dbReference type="EMBL" id="KEP50794.1"/>
    </source>
</evidence>
<protein>
    <submittedName>
        <fullName evidence="1">Uncharacterized protein</fullName>
    </submittedName>
</protein>
<comment type="caution">
    <text evidence="1">The sequence shown here is derived from an EMBL/GenBank/DDBJ whole genome shotgun (WGS) entry which is preliminary data.</text>
</comment>
<dbReference type="Proteomes" id="UP000027456">
    <property type="component" value="Unassembled WGS sequence"/>
</dbReference>
<proteinExistence type="predicted"/>
<name>A0A074RV74_9AGAM</name>
<keyword evidence="2" id="KW-1185">Reference proteome</keyword>
<dbReference type="OrthoDB" id="2657661at2759"/>
<organism evidence="1 2">
    <name type="scientific">Rhizoctonia solani 123E</name>
    <dbReference type="NCBI Taxonomy" id="1423351"/>
    <lineage>
        <taxon>Eukaryota</taxon>
        <taxon>Fungi</taxon>
        <taxon>Dikarya</taxon>
        <taxon>Basidiomycota</taxon>
        <taxon>Agaricomycotina</taxon>
        <taxon>Agaricomycetes</taxon>
        <taxon>Cantharellales</taxon>
        <taxon>Ceratobasidiaceae</taxon>
        <taxon>Rhizoctonia</taxon>
    </lineage>
</organism>
<evidence type="ECO:0000313" key="2">
    <source>
        <dbReference type="Proteomes" id="UP000027456"/>
    </source>
</evidence>
<reference evidence="1 2" key="1">
    <citation type="submission" date="2013-12" db="EMBL/GenBank/DDBJ databases">
        <authorList>
            <person name="Cubeta M."/>
            <person name="Pakala S."/>
            <person name="Fedorova N."/>
            <person name="Thomas E."/>
            <person name="Dean R."/>
            <person name="Jabaji S."/>
            <person name="Neate S."/>
            <person name="Toda T."/>
            <person name="Tavantzis S."/>
            <person name="Vilgalys R."/>
            <person name="Bharathan N."/>
            <person name="Pakala S."/>
            <person name="Losada L.S."/>
            <person name="Zafar N."/>
            <person name="Nierman W."/>
        </authorList>
    </citation>
    <scope>NUCLEOTIDE SEQUENCE [LARGE SCALE GENOMIC DNA]</scope>
    <source>
        <strain evidence="1 2">123E</strain>
    </source>
</reference>
<sequence length="392" mass="45675">MIIHPEGLPYFHQDKLVTSDNLDDPHVKELVASAVALVCCMLRHMKDIQEDFKFHDEVELCVELKSTDYPPKFNYYIADHAKQTIFWADSREPESIQEAKGVIRDKILREEYWKHVEYYPCHREVPKACLEELKNLMAAYATDAATSEGSTSPMSAKDIASHIANLNSFGEESNDKKTWAIARIFGLFIRSQILNRYGMQNARLDRFASLEDSPPTFQGRYACINKYLTLNLGDKHLQRCARAWADRIAYSESWRGYKEHYLKEWKEIRRLVRNTAWGKKVTKCMIWLGVHDDAVGSNPLTSVRRIMLTYYIQRLCIRGAHTLIQWLHITAHNYSSNVVLLSSQLLLVQRIDKYRQPCRRCGMHLSLSKILTTYRPNIPSLYRRTTSKHTKK</sequence>
<dbReference type="HOGENOM" id="CLU_704279_0_0_1"/>
<dbReference type="STRING" id="1423351.A0A074RV74"/>